<evidence type="ECO:0000259" key="5">
    <source>
        <dbReference type="Pfam" id="PF00883"/>
    </source>
</evidence>
<protein>
    <submittedName>
        <fullName evidence="6">Putative cytosol aminopeptidase</fullName>
        <ecNumber evidence="6">3.4.11.1</ecNumber>
    </submittedName>
</protein>
<dbReference type="EC" id="3.4.11.1" evidence="6"/>
<keyword evidence="2 6" id="KW-0031">Aminopeptidase</keyword>
<proteinExistence type="inferred from homology"/>
<accession>A0A0D2KYA2</accession>
<dbReference type="PRINTS" id="PR00481">
    <property type="entry name" value="LAMNOPPTDASE"/>
</dbReference>
<evidence type="ECO:0000313" key="7">
    <source>
        <dbReference type="Proteomes" id="UP000054498"/>
    </source>
</evidence>
<evidence type="ECO:0000313" key="6">
    <source>
        <dbReference type="EMBL" id="KIZ00199.1"/>
    </source>
</evidence>
<dbReference type="PROSITE" id="PS51257">
    <property type="entry name" value="PROKAR_LIPOPROTEIN"/>
    <property type="match status" value="1"/>
</dbReference>
<dbReference type="Pfam" id="PF00883">
    <property type="entry name" value="Peptidase_M17"/>
    <property type="match status" value="1"/>
</dbReference>
<reference evidence="6 7" key="1">
    <citation type="journal article" date="2013" name="BMC Genomics">
        <title>Reconstruction of the lipid metabolism for the microalga Monoraphidium neglectum from its genome sequence reveals characteristics suitable for biofuel production.</title>
        <authorList>
            <person name="Bogen C."/>
            <person name="Al-Dilaimi A."/>
            <person name="Albersmeier A."/>
            <person name="Wichmann J."/>
            <person name="Grundmann M."/>
            <person name="Rupp O."/>
            <person name="Lauersen K.J."/>
            <person name="Blifernez-Klassen O."/>
            <person name="Kalinowski J."/>
            <person name="Goesmann A."/>
            <person name="Mussgnug J.H."/>
            <person name="Kruse O."/>
        </authorList>
    </citation>
    <scope>NUCLEOTIDE SEQUENCE [LARGE SCALE GENOMIC DNA]</scope>
    <source>
        <strain evidence="6 7">SAG 48.87</strain>
    </source>
</reference>
<keyword evidence="4 6" id="KW-0378">Hydrolase</keyword>
<dbReference type="GeneID" id="25740642"/>
<dbReference type="RefSeq" id="XP_013899218.1">
    <property type="nucleotide sequence ID" value="XM_014043764.1"/>
</dbReference>
<evidence type="ECO:0000256" key="1">
    <source>
        <dbReference type="ARBA" id="ARBA00009528"/>
    </source>
</evidence>
<dbReference type="GO" id="GO:0005737">
    <property type="term" value="C:cytoplasm"/>
    <property type="evidence" value="ECO:0007669"/>
    <property type="project" value="InterPro"/>
</dbReference>
<dbReference type="PANTHER" id="PTHR11963">
    <property type="entry name" value="LEUCINE AMINOPEPTIDASE-RELATED"/>
    <property type="match status" value="1"/>
</dbReference>
<dbReference type="Proteomes" id="UP000054498">
    <property type="component" value="Unassembled WGS sequence"/>
</dbReference>
<dbReference type="InterPro" id="IPR000819">
    <property type="entry name" value="Peptidase_M17_C"/>
</dbReference>
<dbReference type="STRING" id="145388.A0A0D2KYA2"/>
<dbReference type="InterPro" id="IPR011356">
    <property type="entry name" value="Leucine_aapep/pepB"/>
</dbReference>
<dbReference type="GO" id="GO:0006508">
    <property type="term" value="P:proteolysis"/>
    <property type="evidence" value="ECO:0007669"/>
    <property type="project" value="UniProtKB-KW"/>
</dbReference>
<dbReference type="EMBL" id="KK101626">
    <property type="protein sequence ID" value="KIZ00199.1"/>
    <property type="molecule type" value="Genomic_DNA"/>
</dbReference>
<organism evidence="6 7">
    <name type="scientific">Monoraphidium neglectum</name>
    <dbReference type="NCBI Taxonomy" id="145388"/>
    <lineage>
        <taxon>Eukaryota</taxon>
        <taxon>Viridiplantae</taxon>
        <taxon>Chlorophyta</taxon>
        <taxon>core chlorophytes</taxon>
        <taxon>Chlorophyceae</taxon>
        <taxon>CS clade</taxon>
        <taxon>Sphaeropleales</taxon>
        <taxon>Selenastraceae</taxon>
        <taxon>Monoraphidium</taxon>
    </lineage>
</organism>
<dbReference type="GO" id="GO:0030145">
    <property type="term" value="F:manganese ion binding"/>
    <property type="evidence" value="ECO:0007669"/>
    <property type="project" value="InterPro"/>
</dbReference>
<evidence type="ECO:0000256" key="3">
    <source>
        <dbReference type="ARBA" id="ARBA00022670"/>
    </source>
</evidence>
<dbReference type="PANTHER" id="PTHR11963:SF23">
    <property type="entry name" value="CYTOSOL AMINOPEPTIDASE"/>
    <property type="match status" value="1"/>
</dbReference>
<comment type="similarity">
    <text evidence="1">Belongs to the peptidase M17 family.</text>
</comment>
<dbReference type="KEGG" id="mng:MNEG_7766"/>
<dbReference type="SUPFAM" id="SSF53187">
    <property type="entry name" value="Zn-dependent exopeptidases"/>
    <property type="match status" value="1"/>
</dbReference>
<dbReference type="OrthoDB" id="412814at2759"/>
<gene>
    <name evidence="6" type="ORF">MNEG_7766</name>
</gene>
<dbReference type="Gene3D" id="3.40.630.10">
    <property type="entry name" value="Zn peptidases"/>
    <property type="match status" value="1"/>
</dbReference>
<sequence length="96" mass="9824">MKLDMGGAAAVLGAARALAELQPEGIQVHFITASCENMVSGRATRPGDVHLSAAGLTVEVNDTDAEGRLTLADAIWYAQEQAGAKAKSGAGQFIAI</sequence>
<keyword evidence="7" id="KW-1185">Reference proteome</keyword>
<dbReference type="GO" id="GO:0070006">
    <property type="term" value="F:metalloaminopeptidase activity"/>
    <property type="evidence" value="ECO:0007669"/>
    <property type="project" value="InterPro"/>
</dbReference>
<evidence type="ECO:0000256" key="4">
    <source>
        <dbReference type="ARBA" id="ARBA00022801"/>
    </source>
</evidence>
<evidence type="ECO:0000256" key="2">
    <source>
        <dbReference type="ARBA" id="ARBA00022438"/>
    </source>
</evidence>
<name>A0A0D2KYA2_9CHLO</name>
<feature type="domain" description="Cytosol aminopeptidase" evidence="5">
    <location>
        <begin position="1"/>
        <end position="84"/>
    </location>
</feature>
<keyword evidence="3" id="KW-0645">Protease</keyword>
<dbReference type="AlphaFoldDB" id="A0A0D2KYA2"/>